<sequence>MGAGPRGQPRAECGPPRACKHPSQLHCVSQSIGSCGSDGHEFFFPPLVQHPSTLHPFPALPSIPPLPCLWPPSASFPLGMSEIHVTCLFAFPYTSLFALLVEQRACGSTLSVALLVTPHTATQRRSPRHAARRGCRAEECAGRVK</sequence>
<evidence type="ECO:0000313" key="2">
    <source>
        <dbReference type="Proteomes" id="UP000324222"/>
    </source>
</evidence>
<dbReference type="AlphaFoldDB" id="A0A5B7IEG4"/>
<reference evidence="1 2" key="1">
    <citation type="submission" date="2019-05" db="EMBL/GenBank/DDBJ databases">
        <title>Another draft genome of Portunus trituberculatus and its Hox gene families provides insights of decapod evolution.</title>
        <authorList>
            <person name="Jeong J.-H."/>
            <person name="Song I."/>
            <person name="Kim S."/>
            <person name="Choi T."/>
            <person name="Kim D."/>
            <person name="Ryu S."/>
            <person name="Kim W."/>
        </authorList>
    </citation>
    <scope>NUCLEOTIDE SEQUENCE [LARGE SCALE GENOMIC DNA]</scope>
    <source>
        <tissue evidence="1">Muscle</tissue>
    </source>
</reference>
<dbReference type="Proteomes" id="UP000324222">
    <property type="component" value="Unassembled WGS sequence"/>
</dbReference>
<dbReference type="PROSITE" id="PS51257">
    <property type="entry name" value="PROKAR_LIPOPROTEIN"/>
    <property type="match status" value="1"/>
</dbReference>
<evidence type="ECO:0000313" key="1">
    <source>
        <dbReference type="EMBL" id="MPC82760.1"/>
    </source>
</evidence>
<proteinExistence type="predicted"/>
<accession>A0A5B7IEG4</accession>
<name>A0A5B7IEG4_PORTR</name>
<comment type="caution">
    <text evidence="1">The sequence shown here is derived from an EMBL/GenBank/DDBJ whole genome shotgun (WGS) entry which is preliminary data.</text>
</comment>
<organism evidence="1 2">
    <name type="scientific">Portunus trituberculatus</name>
    <name type="common">Swimming crab</name>
    <name type="synonym">Neptunus trituberculatus</name>
    <dbReference type="NCBI Taxonomy" id="210409"/>
    <lineage>
        <taxon>Eukaryota</taxon>
        <taxon>Metazoa</taxon>
        <taxon>Ecdysozoa</taxon>
        <taxon>Arthropoda</taxon>
        <taxon>Crustacea</taxon>
        <taxon>Multicrustacea</taxon>
        <taxon>Malacostraca</taxon>
        <taxon>Eumalacostraca</taxon>
        <taxon>Eucarida</taxon>
        <taxon>Decapoda</taxon>
        <taxon>Pleocyemata</taxon>
        <taxon>Brachyura</taxon>
        <taxon>Eubrachyura</taxon>
        <taxon>Portunoidea</taxon>
        <taxon>Portunidae</taxon>
        <taxon>Portuninae</taxon>
        <taxon>Portunus</taxon>
    </lineage>
</organism>
<protein>
    <submittedName>
        <fullName evidence="1">Uncharacterized protein</fullName>
    </submittedName>
</protein>
<keyword evidence="2" id="KW-1185">Reference proteome</keyword>
<dbReference type="EMBL" id="VSRR010060654">
    <property type="protein sequence ID" value="MPC82760.1"/>
    <property type="molecule type" value="Genomic_DNA"/>
</dbReference>
<gene>
    <name evidence="1" type="ORF">E2C01_077442</name>
</gene>